<dbReference type="EMBL" id="JAZHXI010000010">
    <property type="protein sequence ID" value="KAL2066868.1"/>
    <property type="molecule type" value="Genomic_DNA"/>
</dbReference>
<evidence type="ECO:0000313" key="5">
    <source>
        <dbReference type="EMBL" id="KAL2066868.1"/>
    </source>
</evidence>
<evidence type="ECO:0000256" key="3">
    <source>
        <dbReference type="SAM" id="Phobius"/>
    </source>
</evidence>
<feature type="transmembrane region" description="Helical" evidence="3">
    <location>
        <begin position="131"/>
        <end position="150"/>
    </location>
</feature>
<feature type="compositionally biased region" description="Acidic residues" evidence="2">
    <location>
        <begin position="285"/>
        <end position="300"/>
    </location>
</feature>
<accession>A0ABR4CA94</accession>
<feature type="transmembrane region" description="Helical" evidence="3">
    <location>
        <begin position="184"/>
        <end position="204"/>
    </location>
</feature>
<comment type="caution">
    <text evidence="5">The sequence shown here is derived from an EMBL/GenBank/DDBJ whole genome shotgun (WGS) entry which is preliminary data.</text>
</comment>
<keyword evidence="3" id="KW-0472">Membrane</keyword>
<feature type="region of interest" description="Disordered" evidence="2">
    <location>
        <begin position="280"/>
        <end position="300"/>
    </location>
</feature>
<dbReference type="InterPro" id="IPR013083">
    <property type="entry name" value="Znf_RING/FYVE/PHD"/>
</dbReference>
<reference evidence="5 6" key="1">
    <citation type="journal article" date="2024" name="Commun. Biol.">
        <title>Comparative genomic analysis of thermophilic fungi reveals convergent evolutionary adaptations and gene losses.</title>
        <authorList>
            <person name="Steindorff A.S."/>
            <person name="Aguilar-Pontes M.V."/>
            <person name="Robinson A.J."/>
            <person name="Andreopoulos B."/>
            <person name="LaButti K."/>
            <person name="Kuo A."/>
            <person name="Mondo S."/>
            <person name="Riley R."/>
            <person name="Otillar R."/>
            <person name="Haridas S."/>
            <person name="Lipzen A."/>
            <person name="Grimwood J."/>
            <person name="Schmutz J."/>
            <person name="Clum A."/>
            <person name="Reid I.D."/>
            <person name="Moisan M.C."/>
            <person name="Butler G."/>
            <person name="Nguyen T.T.M."/>
            <person name="Dewar K."/>
            <person name="Conant G."/>
            <person name="Drula E."/>
            <person name="Henrissat B."/>
            <person name="Hansel C."/>
            <person name="Singer S."/>
            <person name="Hutchinson M.I."/>
            <person name="de Vries R.P."/>
            <person name="Natvig D.O."/>
            <person name="Powell A.J."/>
            <person name="Tsang A."/>
            <person name="Grigoriev I.V."/>
        </authorList>
    </citation>
    <scope>NUCLEOTIDE SEQUENCE [LARGE SCALE GENOMIC DNA]</scope>
    <source>
        <strain evidence="5 6">CBS 494.80</strain>
    </source>
</reference>
<dbReference type="Proteomes" id="UP001595075">
    <property type="component" value="Unassembled WGS sequence"/>
</dbReference>
<gene>
    <name evidence="5" type="ORF">VTL71DRAFT_1292</name>
</gene>
<feature type="domain" description="RING-type" evidence="4">
    <location>
        <begin position="39"/>
        <end position="92"/>
    </location>
</feature>
<evidence type="ECO:0000256" key="1">
    <source>
        <dbReference type="PROSITE-ProRule" id="PRU00175"/>
    </source>
</evidence>
<proteinExistence type="predicted"/>
<keyword evidence="3" id="KW-0812">Transmembrane</keyword>
<dbReference type="InterPro" id="IPR001841">
    <property type="entry name" value="Znf_RING"/>
</dbReference>
<keyword evidence="1" id="KW-0479">Metal-binding</keyword>
<sequence>MSTFAVDQNGFVHDTTRYLSPRMRIVPDDHPVLRDQNMCGICWGFFNETADPDAPRCLGGGPRILTCSHVFGRDCFISSMLVSANHSCPICRRVFPLRIVGQLLTTRMHTNIKRKITELDRLAYPLFSRKGLLLFKFVLLVLLTPTYDFVELTMNVAMRDRIRGPFWLWIYKGFKWMSAQTFRIVLFGTLAPPITLFSVLFWLLTEIPRIPNLLGYLISLITNGLMSVILWAGPWPILGFMFPPGAFGRRGLVQSFELILTIGLTLEMTNLSWSDLLGNLSPETPEPESESESEPEPEME</sequence>
<keyword evidence="6" id="KW-1185">Reference proteome</keyword>
<dbReference type="SUPFAM" id="SSF57850">
    <property type="entry name" value="RING/U-box"/>
    <property type="match status" value="1"/>
</dbReference>
<feature type="transmembrane region" description="Helical" evidence="3">
    <location>
        <begin position="213"/>
        <end position="232"/>
    </location>
</feature>
<name>A0ABR4CA94_9HELO</name>
<dbReference type="PROSITE" id="PS50089">
    <property type="entry name" value="ZF_RING_2"/>
    <property type="match status" value="1"/>
</dbReference>
<organism evidence="5 6">
    <name type="scientific">Oculimacula yallundae</name>
    <dbReference type="NCBI Taxonomy" id="86028"/>
    <lineage>
        <taxon>Eukaryota</taxon>
        <taxon>Fungi</taxon>
        <taxon>Dikarya</taxon>
        <taxon>Ascomycota</taxon>
        <taxon>Pezizomycotina</taxon>
        <taxon>Leotiomycetes</taxon>
        <taxon>Helotiales</taxon>
        <taxon>Ploettnerulaceae</taxon>
        <taxon>Oculimacula</taxon>
    </lineage>
</organism>
<evidence type="ECO:0000259" key="4">
    <source>
        <dbReference type="PROSITE" id="PS50089"/>
    </source>
</evidence>
<evidence type="ECO:0000256" key="2">
    <source>
        <dbReference type="SAM" id="MobiDB-lite"/>
    </source>
</evidence>
<keyword evidence="3" id="KW-1133">Transmembrane helix</keyword>
<dbReference type="Gene3D" id="3.30.40.10">
    <property type="entry name" value="Zinc/RING finger domain, C3HC4 (zinc finger)"/>
    <property type="match status" value="1"/>
</dbReference>
<dbReference type="Pfam" id="PF13639">
    <property type="entry name" value="zf-RING_2"/>
    <property type="match status" value="1"/>
</dbReference>
<evidence type="ECO:0000313" key="6">
    <source>
        <dbReference type="Proteomes" id="UP001595075"/>
    </source>
</evidence>
<protein>
    <recommendedName>
        <fullName evidence="4">RING-type domain-containing protein</fullName>
    </recommendedName>
</protein>
<keyword evidence="1" id="KW-0863">Zinc-finger</keyword>
<keyword evidence="1" id="KW-0862">Zinc</keyword>